<dbReference type="AlphaFoldDB" id="A0A444URL2"/>
<proteinExistence type="inferred from homology"/>
<dbReference type="EC" id="3.2.1.35" evidence="10"/>
<dbReference type="PANTHER" id="PTHR11769:SF19">
    <property type="entry name" value="HYALURONIDASE-3"/>
    <property type="match status" value="1"/>
</dbReference>
<evidence type="ECO:0000256" key="5">
    <source>
        <dbReference type="ARBA" id="ARBA00023295"/>
    </source>
</evidence>
<evidence type="ECO:0000256" key="9">
    <source>
        <dbReference type="PIRSR" id="PIRSR038193-3"/>
    </source>
</evidence>
<dbReference type="GO" id="GO:0030214">
    <property type="term" value="P:hyaluronan catabolic process"/>
    <property type="evidence" value="ECO:0007669"/>
    <property type="project" value="TreeGrafter"/>
</dbReference>
<evidence type="ECO:0000313" key="12">
    <source>
        <dbReference type="EMBL" id="RXM90797.1"/>
    </source>
</evidence>
<feature type="disulfide bond" evidence="9">
    <location>
        <begin position="437"/>
        <end position="446"/>
    </location>
</feature>
<evidence type="ECO:0000256" key="4">
    <source>
        <dbReference type="ARBA" id="ARBA00023157"/>
    </source>
</evidence>
<comment type="similarity">
    <text evidence="2 6 10">Belongs to the glycosyl hydrolase 56 family.</text>
</comment>
<dbReference type="GO" id="GO:0004415">
    <property type="term" value="F:hyalurononglucosaminidase activity"/>
    <property type="evidence" value="ECO:0007669"/>
    <property type="project" value="UniProtKB-UniRule"/>
</dbReference>
<dbReference type="Gene3D" id="3.20.20.70">
    <property type="entry name" value="Aldolase class I"/>
    <property type="match status" value="1"/>
</dbReference>
<feature type="disulfide bond" evidence="9">
    <location>
        <begin position="213"/>
        <end position="228"/>
    </location>
</feature>
<dbReference type="PANTHER" id="PTHR11769">
    <property type="entry name" value="HYALURONIDASE"/>
    <property type="match status" value="1"/>
</dbReference>
<dbReference type="EMBL" id="SCEB01012806">
    <property type="protein sequence ID" value="RXM90797.1"/>
    <property type="molecule type" value="Genomic_DNA"/>
</dbReference>
<evidence type="ECO:0000313" key="13">
    <source>
        <dbReference type="Proteomes" id="UP000289886"/>
    </source>
</evidence>
<feature type="disulfide bond" evidence="9">
    <location>
        <begin position="50"/>
        <end position="348"/>
    </location>
</feature>
<comment type="caution">
    <text evidence="12">The sequence shown here is derived from an EMBL/GenBank/DDBJ whole genome shotgun (WGS) entry which is preliminary data.</text>
</comment>
<name>A0A444URL2_ACIRT</name>
<feature type="disulfide bond" evidence="9">
    <location>
        <begin position="373"/>
        <end position="384"/>
    </location>
</feature>
<gene>
    <name evidence="12" type="ORF">EOD39_21838</name>
</gene>
<dbReference type="InterPro" id="IPR018155">
    <property type="entry name" value="Hyaluronidase"/>
</dbReference>
<evidence type="ECO:0000256" key="10">
    <source>
        <dbReference type="RuleBase" id="RU610713"/>
    </source>
</evidence>
<dbReference type="FunFam" id="3.20.20.70:FF:000065">
    <property type="entry name" value="Hyaluronidase"/>
    <property type="match status" value="1"/>
</dbReference>
<evidence type="ECO:0000256" key="2">
    <source>
        <dbReference type="ARBA" id="ARBA00008871"/>
    </source>
</evidence>
<evidence type="ECO:0000256" key="8">
    <source>
        <dbReference type="PIRSR" id="PIRSR038193-2"/>
    </source>
</evidence>
<sequence>MFSGTAFLAASALLVAAVQANMGPLETMAAPPIVHHKPFVVVWNMPTSRCQSKFGVTFDLAMFDIVENQQESFQGQNMTIFYRDSLGQYPYITPEGELTNGGVPQEAPIEKHLSTAKLEMEELLREDFSGLAVIDWEEWRPLWARNWGSMRKYRRVSEALVRLRHPELPEKKVRETAKMEFEMGARELMSRTLQLGSQLRPSGMWGYYKFPDCYNYNWKKVVNYTGRCHPKDPERNDRLAWLWRGSTALYPSIYLNRPLASSEKGALYVRYRVLEAMRVATSFASASGSLPVLPYARVAFTHSLKYLSQVGTSALLDLEHTIGESASLGAAGVVLWGDLSFARTQHTCEELQQYVSGVLGRYVVNVTTAAQQCSARLCSGNGRCARGDQNSDARFHLSPYSFQIMPPPSPSRGAPSARGELSERDLRQLQDSFRCVCYRGWSGLRCQNQIL</sequence>
<keyword evidence="4 9" id="KW-1015">Disulfide bond</keyword>
<evidence type="ECO:0000256" key="11">
    <source>
        <dbReference type="SAM" id="SignalP"/>
    </source>
</evidence>
<comment type="catalytic activity">
    <reaction evidence="1 10">
        <text>Random hydrolysis of (1-&gt;4)-linkages between N-acetyl-beta-D-glucosamine and D-glucuronate residues in hyaluronate.</text>
        <dbReference type="EC" id="3.2.1.35"/>
    </reaction>
</comment>
<reference evidence="12 13" key="1">
    <citation type="submission" date="2019-01" db="EMBL/GenBank/DDBJ databases">
        <title>Draft Genome and Complete Hox-Cluster Characterization of the Sterlet Sturgeon (Acipenser ruthenus).</title>
        <authorList>
            <person name="Wei Q."/>
        </authorList>
    </citation>
    <scope>NUCLEOTIDE SEQUENCE [LARGE SCALE GENOMIC DNA]</scope>
    <source>
        <strain evidence="12">WHYD16114868_AA</strain>
        <tissue evidence="12">Blood</tissue>
    </source>
</reference>
<evidence type="ECO:0000256" key="1">
    <source>
        <dbReference type="ARBA" id="ARBA00000251"/>
    </source>
</evidence>
<feature type="glycosylation site" description="N-linked (GlcNAc...) asparagine" evidence="8">
    <location>
        <position position="365"/>
    </location>
</feature>
<dbReference type="PRINTS" id="PR00846">
    <property type="entry name" value="GLHYDRLASE56"/>
</dbReference>
<keyword evidence="3 10" id="KW-0378">Hydrolase</keyword>
<dbReference type="SUPFAM" id="SSF51445">
    <property type="entry name" value="(Trans)glycosidases"/>
    <property type="match status" value="1"/>
</dbReference>
<evidence type="ECO:0000256" key="7">
    <source>
        <dbReference type="PIRSR" id="PIRSR038193-1"/>
    </source>
</evidence>
<feature type="signal peptide" evidence="11">
    <location>
        <begin position="1"/>
        <end position="20"/>
    </location>
</feature>
<keyword evidence="11" id="KW-0732">Signal</keyword>
<organism evidence="12 13">
    <name type="scientific">Acipenser ruthenus</name>
    <name type="common">Sterlet sturgeon</name>
    <dbReference type="NCBI Taxonomy" id="7906"/>
    <lineage>
        <taxon>Eukaryota</taxon>
        <taxon>Metazoa</taxon>
        <taxon>Chordata</taxon>
        <taxon>Craniata</taxon>
        <taxon>Vertebrata</taxon>
        <taxon>Euteleostomi</taxon>
        <taxon>Actinopterygii</taxon>
        <taxon>Chondrostei</taxon>
        <taxon>Acipenseriformes</taxon>
        <taxon>Acipenseridae</taxon>
        <taxon>Acipenser</taxon>
    </lineage>
</organism>
<dbReference type="GO" id="GO:0001669">
    <property type="term" value="C:acrosomal vesicle"/>
    <property type="evidence" value="ECO:0007669"/>
    <property type="project" value="TreeGrafter"/>
</dbReference>
<accession>A0A444URL2</accession>
<evidence type="ECO:0000256" key="3">
    <source>
        <dbReference type="ARBA" id="ARBA00022801"/>
    </source>
</evidence>
<dbReference type="InterPro" id="IPR013785">
    <property type="entry name" value="Aldolase_TIM"/>
</dbReference>
<feature type="disulfide bond" evidence="9">
    <location>
        <begin position="378"/>
        <end position="435"/>
    </location>
</feature>
<protein>
    <recommendedName>
        <fullName evidence="10">Hyaluronidase</fullName>
        <ecNumber evidence="10">3.2.1.35</ecNumber>
    </recommendedName>
</protein>
<dbReference type="PIRSF" id="PIRSF038193">
    <property type="entry name" value="Hyaluronidase"/>
    <property type="match status" value="1"/>
</dbReference>
<keyword evidence="13" id="KW-1185">Reference proteome</keyword>
<dbReference type="Pfam" id="PF01630">
    <property type="entry name" value="Glyco_hydro_56"/>
    <property type="match status" value="1"/>
</dbReference>
<keyword evidence="5 10" id="KW-0326">Glycosidase</keyword>
<feature type="chain" id="PRO_5019288759" description="Hyaluronidase" evidence="11">
    <location>
        <begin position="21"/>
        <end position="451"/>
    </location>
</feature>
<evidence type="ECO:0000256" key="6">
    <source>
        <dbReference type="PIRNR" id="PIRNR038193"/>
    </source>
</evidence>
<dbReference type="Proteomes" id="UP000289886">
    <property type="component" value="Unassembled WGS sequence"/>
</dbReference>
<dbReference type="InterPro" id="IPR017853">
    <property type="entry name" value="GH"/>
</dbReference>
<dbReference type="GO" id="GO:0005975">
    <property type="term" value="P:carbohydrate metabolic process"/>
    <property type="evidence" value="ECO:0007669"/>
    <property type="project" value="UniProtKB-UniRule"/>
</dbReference>
<feature type="active site" description="Proton donor" evidence="7">
    <location>
        <position position="137"/>
    </location>
</feature>